<proteinExistence type="predicted"/>
<feature type="region of interest" description="Disordered" evidence="1">
    <location>
        <begin position="45"/>
        <end position="81"/>
    </location>
</feature>
<evidence type="ECO:0000313" key="4">
    <source>
        <dbReference type="Proteomes" id="UP001319121"/>
    </source>
</evidence>
<keyword evidence="2" id="KW-0732">Signal</keyword>
<organism evidence="3 4">
    <name type="scientific">Ferrigenium kumadai</name>
    <dbReference type="NCBI Taxonomy" id="1682490"/>
    <lineage>
        <taxon>Bacteria</taxon>
        <taxon>Pseudomonadati</taxon>
        <taxon>Pseudomonadota</taxon>
        <taxon>Betaproteobacteria</taxon>
        <taxon>Nitrosomonadales</taxon>
        <taxon>Gallionellaceae</taxon>
        <taxon>Ferrigenium</taxon>
    </lineage>
</organism>
<dbReference type="KEGG" id="fku:FGKAn22_14070"/>
<dbReference type="RefSeq" id="WP_212784946.1">
    <property type="nucleotide sequence ID" value="NZ_AP019536.1"/>
</dbReference>
<reference evidence="3 4" key="1">
    <citation type="submission" date="2019-03" db="EMBL/GenBank/DDBJ databases">
        <title>Complete genome sequence of Ferrigenium kumadai strain An22, a microaerophilic iron-oxidizing bacterium isolated from a paddy field soil.</title>
        <authorList>
            <person name="Watanabe T."/>
            <person name="Asakawa S."/>
        </authorList>
    </citation>
    <scope>NUCLEOTIDE SEQUENCE [LARGE SCALE GENOMIC DNA]</scope>
    <source>
        <strain evidence="3 4">An22</strain>
    </source>
</reference>
<feature type="chain" id="PRO_5042867751" evidence="2">
    <location>
        <begin position="23"/>
        <end position="140"/>
    </location>
</feature>
<dbReference type="EMBL" id="AP019536">
    <property type="protein sequence ID" value="BBI99714.1"/>
    <property type="molecule type" value="Genomic_DNA"/>
</dbReference>
<name>A0AAN1T1J3_9PROT</name>
<protein>
    <submittedName>
        <fullName evidence="3">Uncharacterized protein</fullName>
    </submittedName>
</protein>
<feature type="compositionally biased region" description="Low complexity" evidence="1">
    <location>
        <begin position="49"/>
        <end position="78"/>
    </location>
</feature>
<evidence type="ECO:0000313" key="3">
    <source>
        <dbReference type="EMBL" id="BBI99714.1"/>
    </source>
</evidence>
<sequence length="140" mass="14587">MRTIAKTVFFVIVLSWIQGAGAGDVTVREQGGAIVLESIAASSDMTQDASAPAAMPAAASPAQAQPAQAQPAQAAPSATRVPVKAYYDKVDRANIEKRIADRAARTKKRSLEAEKDATERAAKAQANQPGQQGQGAQTAR</sequence>
<keyword evidence="4" id="KW-1185">Reference proteome</keyword>
<dbReference type="Proteomes" id="UP001319121">
    <property type="component" value="Chromosome"/>
</dbReference>
<gene>
    <name evidence="3" type="ORF">FGKAn22_14070</name>
</gene>
<feature type="region of interest" description="Disordered" evidence="1">
    <location>
        <begin position="97"/>
        <end position="140"/>
    </location>
</feature>
<accession>A0AAN1T1J3</accession>
<dbReference type="AlphaFoldDB" id="A0AAN1T1J3"/>
<feature type="signal peptide" evidence="2">
    <location>
        <begin position="1"/>
        <end position="22"/>
    </location>
</feature>
<evidence type="ECO:0000256" key="1">
    <source>
        <dbReference type="SAM" id="MobiDB-lite"/>
    </source>
</evidence>
<evidence type="ECO:0000256" key="2">
    <source>
        <dbReference type="SAM" id="SignalP"/>
    </source>
</evidence>
<feature type="compositionally biased region" description="Basic and acidic residues" evidence="1">
    <location>
        <begin position="97"/>
        <end position="122"/>
    </location>
</feature>
<feature type="compositionally biased region" description="Low complexity" evidence="1">
    <location>
        <begin position="123"/>
        <end position="140"/>
    </location>
</feature>